<comment type="caution">
    <text evidence="2">The sequence shown here is derived from an EMBL/GenBank/DDBJ whole genome shotgun (WGS) entry which is preliminary data.</text>
</comment>
<evidence type="ECO:0000313" key="3">
    <source>
        <dbReference type="Proteomes" id="UP000796880"/>
    </source>
</evidence>
<dbReference type="Gene3D" id="2.40.160.10">
    <property type="entry name" value="Porin"/>
    <property type="match status" value="1"/>
</dbReference>
<dbReference type="InterPro" id="IPR001925">
    <property type="entry name" value="Porin_Euk"/>
</dbReference>
<evidence type="ECO:0000313" key="2">
    <source>
        <dbReference type="EMBL" id="KAF3435556.1"/>
    </source>
</evidence>
<organism evidence="2 3">
    <name type="scientific">Rhamnella rubrinervis</name>
    <dbReference type="NCBI Taxonomy" id="2594499"/>
    <lineage>
        <taxon>Eukaryota</taxon>
        <taxon>Viridiplantae</taxon>
        <taxon>Streptophyta</taxon>
        <taxon>Embryophyta</taxon>
        <taxon>Tracheophyta</taxon>
        <taxon>Spermatophyta</taxon>
        <taxon>Magnoliopsida</taxon>
        <taxon>eudicotyledons</taxon>
        <taxon>Gunneridae</taxon>
        <taxon>Pentapetalae</taxon>
        <taxon>rosids</taxon>
        <taxon>fabids</taxon>
        <taxon>Rosales</taxon>
        <taxon>Rhamnaceae</taxon>
        <taxon>rhamnoid group</taxon>
        <taxon>Rhamneae</taxon>
        <taxon>Rhamnella</taxon>
    </lineage>
</organism>
<dbReference type="PANTHER" id="PTHR11743:SF59">
    <property type="entry name" value="MITOCHONDRIAL OUTER MEMBRANE PROTEIN PORIN 2-LIKE ISOFORM X1"/>
    <property type="match status" value="1"/>
</dbReference>
<dbReference type="AlphaFoldDB" id="A0A8K0DVM5"/>
<dbReference type="InterPro" id="IPR027246">
    <property type="entry name" value="Porin_Euk/Tom40"/>
</dbReference>
<protein>
    <submittedName>
        <fullName evidence="2">Uncharacterized protein</fullName>
    </submittedName>
</protein>
<dbReference type="Proteomes" id="UP000796880">
    <property type="component" value="Unassembled WGS sequence"/>
</dbReference>
<reference evidence="2" key="1">
    <citation type="submission" date="2020-03" db="EMBL/GenBank/DDBJ databases">
        <title>A high-quality chromosome-level genome assembly of a woody plant with both climbing and erect habits, Rhamnella rubrinervis.</title>
        <authorList>
            <person name="Lu Z."/>
            <person name="Yang Y."/>
            <person name="Zhu X."/>
            <person name="Sun Y."/>
        </authorList>
    </citation>
    <scope>NUCLEOTIDE SEQUENCE</scope>
    <source>
        <strain evidence="2">BYM</strain>
        <tissue evidence="2">Leaf</tissue>
    </source>
</reference>
<name>A0A8K0DVM5_9ROSA</name>
<dbReference type="EMBL" id="VOIH02000010">
    <property type="protein sequence ID" value="KAF3435556.1"/>
    <property type="molecule type" value="Genomic_DNA"/>
</dbReference>
<dbReference type="OrthoDB" id="7827681at2759"/>
<proteinExistence type="inferred from homology"/>
<dbReference type="GO" id="GO:0008308">
    <property type="term" value="F:voltage-gated monoatomic anion channel activity"/>
    <property type="evidence" value="ECO:0007669"/>
    <property type="project" value="InterPro"/>
</dbReference>
<dbReference type="InterPro" id="IPR023614">
    <property type="entry name" value="Porin_dom_sf"/>
</dbReference>
<evidence type="ECO:0000256" key="1">
    <source>
        <dbReference type="ARBA" id="ARBA00009624"/>
    </source>
</evidence>
<comment type="similarity">
    <text evidence="1">Belongs to the eukaryotic mitochondrial porin (TC 1.B.8.1) family.</text>
</comment>
<dbReference type="GO" id="GO:0005741">
    <property type="term" value="C:mitochondrial outer membrane"/>
    <property type="evidence" value="ECO:0007669"/>
    <property type="project" value="InterPro"/>
</dbReference>
<dbReference type="Pfam" id="PF01459">
    <property type="entry name" value="Porin_3"/>
    <property type="match status" value="1"/>
</dbReference>
<gene>
    <name evidence="2" type="ORF">FNV43_RR22645</name>
</gene>
<accession>A0A8K0DVM5</accession>
<sequence>MHSGDKASGISHETVFSLFWIVQLTLTLTVWRHGRKPNASVSALNHKDASIVVEVDTKSKISANLILTKKLLPSIKTTASFNLLDDSSSKFRFQFLHEDAALAMCITLNQPPAISLSASIDTSSIALGTEGKTKMGELLKASYVHFLDQEMKISAAVEIIQNLSTHISTFRLGGSFAVDRMTDLKAKPENYRKLQILTPRASTRYLELGWPLLLCFEMSRYLFDRNLQWLSQDSYDPVQAASSLLCANQAAKV</sequence>
<keyword evidence="3" id="KW-1185">Reference proteome</keyword>
<dbReference type="PANTHER" id="PTHR11743">
    <property type="entry name" value="VOLTAGE-DEPENDENT ANION-SELECTIVE CHANNEL"/>
    <property type="match status" value="1"/>
</dbReference>